<keyword evidence="3" id="KW-1185">Reference proteome</keyword>
<evidence type="ECO:0000256" key="1">
    <source>
        <dbReference type="SAM" id="MobiDB-lite"/>
    </source>
</evidence>
<feature type="compositionally biased region" description="Basic and acidic residues" evidence="1">
    <location>
        <begin position="30"/>
        <end position="42"/>
    </location>
</feature>
<gene>
    <name evidence="2" type="primary">A02g511590.1_BraROA</name>
    <name evidence="2" type="ORF">IGI04_008096</name>
</gene>
<protein>
    <submittedName>
        <fullName evidence="2">Uncharacterized protein</fullName>
    </submittedName>
</protein>
<proteinExistence type="predicted"/>
<evidence type="ECO:0000313" key="2">
    <source>
        <dbReference type="EMBL" id="KAG5411777.1"/>
    </source>
</evidence>
<name>A0ABQ7NLL3_BRACM</name>
<feature type="non-terminal residue" evidence="2">
    <location>
        <position position="1"/>
    </location>
</feature>
<comment type="caution">
    <text evidence="2">The sequence shown here is derived from an EMBL/GenBank/DDBJ whole genome shotgun (WGS) entry which is preliminary data.</text>
</comment>
<dbReference type="EMBL" id="JADBGQ010000002">
    <property type="protein sequence ID" value="KAG5411777.1"/>
    <property type="molecule type" value="Genomic_DNA"/>
</dbReference>
<accession>A0ABQ7NLL3</accession>
<feature type="region of interest" description="Disordered" evidence="1">
    <location>
        <begin position="28"/>
        <end position="54"/>
    </location>
</feature>
<reference evidence="2 3" key="1">
    <citation type="submission" date="2021-03" db="EMBL/GenBank/DDBJ databases">
        <authorList>
            <person name="King G.J."/>
            <person name="Bancroft I."/>
            <person name="Baten A."/>
            <person name="Bloomfield J."/>
            <person name="Borpatragohain P."/>
            <person name="He Z."/>
            <person name="Irish N."/>
            <person name="Irwin J."/>
            <person name="Liu K."/>
            <person name="Mauleon R.P."/>
            <person name="Moore J."/>
            <person name="Morris R."/>
            <person name="Ostergaard L."/>
            <person name="Wang B."/>
            <person name="Wells R."/>
        </authorList>
    </citation>
    <scope>NUCLEOTIDE SEQUENCE [LARGE SCALE GENOMIC DNA]</scope>
    <source>
        <strain evidence="2">R-o-18</strain>
        <tissue evidence="2">Leaf</tissue>
    </source>
</reference>
<organism evidence="2 3">
    <name type="scientific">Brassica rapa subsp. trilocularis</name>
    <dbReference type="NCBI Taxonomy" id="1813537"/>
    <lineage>
        <taxon>Eukaryota</taxon>
        <taxon>Viridiplantae</taxon>
        <taxon>Streptophyta</taxon>
        <taxon>Embryophyta</taxon>
        <taxon>Tracheophyta</taxon>
        <taxon>Spermatophyta</taxon>
        <taxon>Magnoliopsida</taxon>
        <taxon>eudicotyledons</taxon>
        <taxon>Gunneridae</taxon>
        <taxon>Pentapetalae</taxon>
        <taxon>rosids</taxon>
        <taxon>malvids</taxon>
        <taxon>Brassicales</taxon>
        <taxon>Brassicaceae</taxon>
        <taxon>Brassiceae</taxon>
        <taxon>Brassica</taxon>
    </lineage>
</organism>
<evidence type="ECO:0000313" key="3">
    <source>
        <dbReference type="Proteomes" id="UP000823674"/>
    </source>
</evidence>
<dbReference type="Proteomes" id="UP000823674">
    <property type="component" value="Chromosome A02"/>
</dbReference>
<sequence>SRPLVTTSGESRSTQLCISFHRKPPPVYRCDTRHADDREQSRSSHQNVAETRKLTGEDDHLNLFSIFC</sequence>